<dbReference type="InterPro" id="IPR005119">
    <property type="entry name" value="LysR_subst-bd"/>
</dbReference>
<feature type="domain" description="HTH lysR-type" evidence="5">
    <location>
        <begin position="13"/>
        <end position="70"/>
    </location>
</feature>
<gene>
    <name evidence="6" type="ORF">D3272_13430</name>
</gene>
<dbReference type="InterPro" id="IPR036390">
    <property type="entry name" value="WH_DNA-bd_sf"/>
</dbReference>
<dbReference type="PROSITE" id="PS50931">
    <property type="entry name" value="HTH_LYSR"/>
    <property type="match status" value="1"/>
</dbReference>
<evidence type="ECO:0000256" key="1">
    <source>
        <dbReference type="ARBA" id="ARBA00009437"/>
    </source>
</evidence>
<dbReference type="SUPFAM" id="SSF53850">
    <property type="entry name" value="Periplasmic binding protein-like II"/>
    <property type="match status" value="1"/>
</dbReference>
<comment type="caution">
    <text evidence="6">The sequence shown here is derived from an EMBL/GenBank/DDBJ whole genome shotgun (WGS) entry which is preliminary data.</text>
</comment>
<evidence type="ECO:0000313" key="7">
    <source>
        <dbReference type="Proteomes" id="UP000289411"/>
    </source>
</evidence>
<keyword evidence="2" id="KW-0805">Transcription regulation</keyword>
<evidence type="ECO:0000313" key="6">
    <source>
        <dbReference type="EMBL" id="RYB04436.1"/>
    </source>
</evidence>
<dbReference type="AlphaFoldDB" id="A0A4Q2RBZ7"/>
<dbReference type="FunFam" id="1.10.10.10:FF:000001">
    <property type="entry name" value="LysR family transcriptional regulator"/>
    <property type="match status" value="1"/>
</dbReference>
<evidence type="ECO:0000256" key="4">
    <source>
        <dbReference type="ARBA" id="ARBA00023163"/>
    </source>
</evidence>
<evidence type="ECO:0000259" key="5">
    <source>
        <dbReference type="PROSITE" id="PS50931"/>
    </source>
</evidence>
<comment type="similarity">
    <text evidence="1">Belongs to the LysR transcriptional regulatory family.</text>
</comment>
<sequence>MKLDFTMGLRAKELLDGLPVFIAVAEARSFTRAARRLGMSPSAASQAVRALEDRVGTQLLMRSTRSISLTQAGAAYLDRVAPAFDTIEDATREVMGRASRPSGPLRITMPRAAFDGVVTPVLASFRAAFPEVELEIEVESRLVDIVEQGFDAGLRYGTLLAKDVTAFEVFSASESVLVASPSYLSGRDPVAQPMDLLNHAAIVCRNRTTGLVSPWILSCGSETCRIDPGAPTVVGDLVTLVDLARDGHGLALAPIQCVARDLSQGRLARVLSRWSSPLEPLFVYYPTPRGQTSALRAFVDHLRAR</sequence>
<dbReference type="InterPro" id="IPR036388">
    <property type="entry name" value="WH-like_DNA-bd_sf"/>
</dbReference>
<dbReference type="Pfam" id="PF03466">
    <property type="entry name" value="LysR_substrate"/>
    <property type="match status" value="1"/>
</dbReference>
<keyword evidence="7" id="KW-1185">Reference proteome</keyword>
<dbReference type="PANTHER" id="PTHR30537">
    <property type="entry name" value="HTH-TYPE TRANSCRIPTIONAL REGULATOR"/>
    <property type="match status" value="1"/>
</dbReference>
<dbReference type="InterPro" id="IPR000847">
    <property type="entry name" value="LysR_HTH_N"/>
</dbReference>
<reference evidence="6 7" key="2">
    <citation type="submission" date="2019-02" db="EMBL/GenBank/DDBJ databases">
        <title>'Lichenibacterium ramalinii' gen. nov. sp. nov., 'Lichenibacterium minor' gen. nov. sp. nov.</title>
        <authorList>
            <person name="Pankratov T."/>
        </authorList>
    </citation>
    <scope>NUCLEOTIDE SEQUENCE [LARGE SCALE GENOMIC DNA]</scope>
    <source>
        <strain evidence="6 7">RmlP001</strain>
    </source>
</reference>
<dbReference type="Gene3D" id="1.10.10.10">
    <property type="entry name" value="Winged helix-like DNA-binding domain superfamily/Winged helix DNA-binding domain"/>
    <property type="match status" value="1"/>
</dbReference>
<evidence type="ECO:0000256" key="3">
    <source>
        <dbReference type="ARBA" id="ARBA00023125"/>
    </source>
</evidence>
<organism evidence="6 7">
    <name type="scientific">Lichenibacterium ramalinae</name>
    <dbReference type="NCBI Taxonomy" id="2316527"/>
    <lineage>
        <taxon>Bacteria</taxon>
        <taxon>Pseudomonadati</taxon>
        <taxon>Pseudomonadota</taxon>
        <taxon>Alphaproteobacteria</taxon>
        <taxon>Hyphomicrobiales</taxon>
        <taxon>Lichenihabitantaceae</taxon>
        <taxon>Lichenibacterium</taxon>
    </lineage>
</organism>
<dbReference type="Pfam" id="PF00126">
    <property type="entry name" value="HTH_1"/>
    <property type="match status" value="1"/>
</dbReference>
<dbReference type="OrthoDB" id="8403799at2"/>
<dbReference type="Gene3D" id="3.40.190.290">
    <property type="match status" value="1"/>
</dbReference>
<protein>
    <submittedName>
        <fullName evidence="6">LysR family transcriptional regulator</fullName>
    </submittedName>
</protein>
<dbReference type="RefSeq" id="WP_129219710.1">
    <property type="nucleotide sequence ID" value="NZ_QYBC01000010.1"/>
</dbReference>
<dbReference type="GO" id="GO:0003700">
    <property type="term" value="F:DNA-binding transcription factor activity"/>
    <property type="evidence" value="ECO:0007669"/>
    <property type="project" value="InterPro"/>
</dbReference>
<evidence type="ECO:0000256" key="2">
    <source>
        <dbReference type="ARBA" id="ARBA00023015"/>
    </source>
</evidence>
<keyword evidence="3" id="KW-0238">DNA-binding</keyword>
<dbReference type="Proteomes" id="UP000289411">
    <property type="component" value="Unassembled WGS sequence"/>
</dbReference>
<reference evidence="6 7" key="1">
    <citation type="submission" date="2018-09" db="EMBL/GenBank/DDBJ databases">
        <authorList>
            <person name="Grouzdev D.S."/>
            <person name="Krutkina M.S."/>
        </authorList>
    </citation>
    <scope>NUCLEOTIDE SEQUENCE [LARGE SCALE GENOMIC DNA]</scope>
    <source>
        <strain evidence="6 7">RmlP001</strain>
    </source>
</reference>
<keyword evidence="4" id="KW-0804">Transcription</keyword>
<dbReference type="GO" id="GO:0003677">
    <property type="term" value="F:DNA binding"/>
    <property type="evidence" value="ECO:0007669"/>
    <property type="project" value="UniProtKB-KW"/>
</dbReference>
<proteinExistence type="inferred from homology"/>
<dbReference type="EMBL" id="QYBC01000010">
    <property type="protein sequence ID" value="RYB04436.1"/>
    <property type="molecule type" value="Genomic_DNA"/>
</dbReference>
<accession>A0A4Q2RBZ7</accession>
<name>A0A4Q2RBZ7_9HYPH</name>
<dbReference type="InterPro" id="IPR058163">
    <property type="entry name" value="LysR-type_TF_proteobact-type"/>
</dbReference>
<dbReference type="PANTHER" id="PTHR30537:SF5">
    <property type="entry name" value="HTH-TYPE TRANSCRIPTIONAL ACTIVATOR TTDR-RELATED"/>
    <property type="match status" value="1"/>
</dbReference>
<dbReference type="PRINTS" id="PR00039">
    <property type="entry name" value="HTHLYSR"/>
</dbReference>
<dbReference type="SUPFAM" id="SSF46785">
    <property type="entry name" value="Winged helix' DNA-binding domain"/>
    <property type="match status" value="1"/>
</dbReference>